<evidence type="ECO:0000313" key="2">
    <source>
        <dbReference type="EMBL" id="ETW82157.1"/>
    </source>
</evidence>
<keyword evidence="3" id="KW-1185">Reference proteome</keyword>
<dbReference type="EMBL" id="KI925458">
    <property type="protein sequence ID" value="ETW82157.1"/>
    <property type="molecule type" value="Genomic_DNA"/>
</dbReference>
<proteinExistence type="predicted"/>
<accession>W4K8J7</accession>
<name>W4K8J7_HETIT</name>
<dbReference type="HOGENOM" id="CLU_047592_2_1_1"/>
<dbReference type="eggNOG" id="ENOG502SQWF">
    <property type="taxonomic scope" value="Eukaryota"/>
</dbReference>
<sequence>MVDDPQSLLSSPHRRIMISGPSLPADSKDSIPPLPTNSEESQAHSIPANSSLRPSLKRDRVFYLETVVFQVENILFRVPKCMLPDDEGAFADMFLVPQGGKEKEGLSDDNPIVLPSQVTIFGFRCFLKVTYPQLPGGSEVLSTDEWMAVLELADMWQVPKMRMKAINAMEKNVQNSGAVEMILLARKYRISSWLIKGYGMLARRPDPITSDERERLSLDTFMRLVGVREKGWKYAVYGTGDRNSSRSYSASSQHAEFNFDSEVRAVFKDELMKDEEYRIAHRN</sequence>
<evidence type="ECO:0000256" key="1">
    <source>
        <dbReference type="SAM" id="MobiDB-lite"/>
    </source>
</evidence>
<organism evidence="2 3">
    <name type="scientific">Heterobasidion irregulare (strain TC 32-1)</name>
    <dbReference type="NCBI Taxonomy" id="747525"/>
    <lineage>
        <taxon>Eukaryota</taxon>
        <taxon>Fungi</taxon>
        <taxon>Dikarya</taxon>
        <taxon>Basidiomycota</taxon>
        <taxon>Agaricomycotina</taxon>
        <taxon>Agaricomycetes</taxon>
        <taxon>Russulales</taxon>
        <taxon>Bondarzewiaceae</taxon>
        <taxon>Heterobasidion</taxon>
        <taxon>Heterobasidion annosum species complex</taxon>
    </lineage>
</organism>
<dbReference type="OrthoDB" id="3217871at2759"/>
<dbReference type="RefSeq" id="XP_009546712.1">
    <property type="nucleotide sequence ID" value="XM_009548417.1"/>
</dbReference>
<gene>
    <name evidence="2" type="ORF">HETIRDRAFT_101348</name>
</gene>
<feature type="region of interest" description="Disordered" evidence="1">
    <location>
        <begin position="1"/>
        <end position="51"/>
    </location>
</feature>
<dbReference type="KEGG" id="hir:HETIRDRAFT_101348"/>
<feature type="compositionally biased region" description="Polar residues" evidence="1">
    <location>
        <begin position="36"/>
        <end position="51"/>
    </location>
</feature>
<protein>
    <recommendedName>
        <fullName evidence="4">BTB domain-containing protein</fullName>
    </recommendedName>
</protein>
<dbReference type="SUPFAM" id="SSF54695">
    <property type="entry name" value="POZ domain"/>
    <property type="match status" value="1"/>
</dbReference>
<dbReference type="InParanoid" id="W4K8J7"/>
<dbReference type="Gene3D" id="3.30.710.10">
    <property type="entry name" value="Potassium Channel Kv1.1, Chain A"/>
    <property type="match status" value="1"/>
</dbReference>
<dbReference type="Proteomes" id="UP000030671">
    <property type="component" value="Unassembled WGS sequence"/>
</dbReference>
<reference evidence="2 3" key="1">
    <citation type="journal article" date="2012" name="New Phytol.">
        <title>Insight into trade-off between wood decay and parasitism from the genome of a fungal forest pathogen.</title>
        <authorList>
            <person name="Olson A."/>
            <person name="Aerts A."/>
            <person name="Asiegbu F."/>
            <person name="Belbahri L."/>
            <person name="Bouzid O."/>
            <person name="Broberg A."/>
            <person name="Canback B."/>
            <person name="Coutinho P.M."/>
            <person name="Cullen D."/>
            <person name="Dalman K."/>
            <person name="Deflorio G."/>
            <person name="van Diepen L.T."/>
            <person name="Dunand C."/>
            <person name="Duplessis S."/>
            <person name="Durling M."/>
            <person name="Gonthier P."/>
            <person name="Grimwood J."/>
            <person name="Fossdal C.G."/>
            <person name="Hansson D."/>
            <person name="Henrissat B."/>
            <person name="Hietala A."/>
            <person name="Himmelstrand K."/>
            <person name="Hoffmeister D."/>
            <person name="Hogberg N."/>
            <person name="James T.Y."/>
            <person name="Karlsson M."/>
            <person name="Kohler A."/>
            <person name="Kues U."/>
            <person name="Lee Y.H."/>
            <person name="Lin Y.C."/>
            <person name="Lind M."/>
            <person name="Lindquist E."/>
            <person name="Lombard V."/>
            <person name="Lucas S."/>
            <person name="Lunden K."/>
            <person name="Morin E."/>
            <person name="Murat C."/>
            <person name="Park J."/>
            <person name="Raffaello T."/>
            <person name="Rouze P."/>
            <person name="Salamov A."/>
            <person name="Schmutz J."/>
            <person name="Solheim H."/>
            <person name="Stahlberg J."/>
            <person name="Velez H."/>
            <person name="de Vries R.P."/>
            <person name="Wiebenga A."/>
            <person name="Woodward S."/>
            <person name="Yakovlev I."/>
            <person name="Garbelotto M."/>
            <person name="Martin F."/>
            <person name="Grigoriev I.V."/>
            <person name="Stenlid J."/>
        </authorList>
    </citation>
    <scope>NUCLEOTIDE SEQUENCE [LARGE SCALE GENOMIC DNA]</scope>
    <source>
        <strain evidence="2 3">TC 32-1</strain>
    </source>
</reference>
<dbReference type="AlphaFoldDB" id="W4K8J7"/>
<dbReference type="STRING" id="747525.W4K8J7"/>
<dbReference type="GeneID" id="20665760"/>
<dbReference type="InterPro" id="IPR011333">
    <property type="entry name" value="SKP1/BTB/POZ_sf"/>
</dbReference>
<evidence type="ECO:0000313" key="3">
    <source>
        <dbReference type="Proteomes" id="UP000030671"/>
    </source>
</evidence>
<evidence type="ECO:0008006" key="4">
    <source>
        <dbReference type="Google" id="ProtNLM"/>
    </source>
</evidence>